<feature type="non-terminal residue" evidence="2">
    <location>
        <position position="1"/>
    </location>
</feature>
<proteinExistence type="predicted"/>
<evidence type="ECO:0000259" key="1">
    <source>
        <dbReference type="Pfam" id="PF20231"/>
    </source>
</evidence>
<feature type="domain" description="DUF6589" evidence="1">
    <location>
        <begin position="1"/>
        <end position="141"/>
    </location>
</feature>
<dbReference type="Proteomes" id="UP001215598">
    <property type="component" value="Unassembled WGS sequence"/>
</dbReference>
<evidence type="ECO:0000313" key="2">
    <source>
        <dbReference type="EMBL" id="KAJ7736627.1"/>
    </source>
</evidence>
<accession>A0AAD7I8H4</accession>
<gene>
    <name evidence="2" type="ORF">B0H16DRAFT_1215115</name>
</gene>
<dbReference type="EMBL" id="JARKIB010000120">
    <property type="protein sequence ID" value="KAJ7736627.1"/>
    <property type="molecule type" value="Genomic_DNA"/>
</dbReference>
<keyword evidence="3" id="KW-1185">Reference proteome</keyword>
<evidence type="ECO:0000313" key="3">
    <source>
        <dbReference type="Proteomes" id="UP001215598"/>
    </source>
</evidence>
<organism evidence="2 3">
    <name type="scientific">Mycena metata</name>
    <dbReference type="NCBI Taxonomy" id="1033252"/>
    <lineage>
        <taxon>Eukaryota</taxon>
        <taxon>Fungi</taxon>
        <taxon>Dikarya</taxon>
        <taxon>Basidiomycota</taxon>
        <taxon>Agaricomycotina</taxon>
        <taxon>Agaricomycetes</taxon>
        <taxon>Agaricomycetidae</taxon>
        <taxon>Agaricales</taxon>
        <taxon>Marasmiineae</taxon>
        <taxon>Mycenaceae</taxon>
        <taxon>Mycena</taxon>
    </lineage>
</organism>
<feature type="non-terminal residue" evidence="2">
    <location>
        <position position="195"/>
    </location>
</feature>
<name>A0AAD7I8H4_9AGAR</name>
<dbReference type="InterPro" id="IPR046496">
    <property type="entry name" value="DUF6589"/>
</dbReference>
<protein>
    <recommendedName>
        <fullName evidence="1">DUF6589 domain-containing protein</fullName>
    </recommendedName>
</protein>
<dbReference type="Pfam" id="PF20231">
    <property type="entry name" value="DUF6589"/>
    <property type="match status" value="1"/>
</dbReference>
<sequence length="195" mass="22421">FIRDGMNSRKITTAIAEGDVGRVYECLKYMLFTFAGSTHTNYKGYLLETIMNLELESSPDLRIALLMCLLVNLEGGAGQFEEGDYVVEFFNRLLEDISHHKNAQFDDSFIRNIVSRNLLHIAELKRAWRTSTGMAAKSHVHSDPHTKPKMQILLKLYRTEQLHSRRLGRQIDDRDTDNFAKGVKNLREGGLQKYI</sequence>
<dbReference type="AlphaFoldDB" id="A0AAD7I8H4"/>
<reference evidence="2" key="1">
    <citation type="submission" date="2023-03" db="EMBL/GenBank/DDBJ databases">
        <title>Massive genome expansion in bonnet fungi (Mycena s.s.) driven by repeated elements and novel gene families across ecological guilds.</title>
        <authorList>
            <consortium name="Lawrence Berkeley National Laboratory"/>
            <person name="Harder C.B."/>
            <person name="Miyauchi S."/>
            <person name="Viragh M."/>
            <person name="Kuo A."/>
            <person name="Thoen E."/>
            <person name="Andreopoulos B."/>
            <person name="Lu D."/>
            <person name="Skrede I."/>
            <person name="Drula E."/>
            <person name="Henrissat B."/>
            <person name="Morin E."/>
            <person name="Kohler A."/>
            <person name="Barry K."/>
            <person name="LaButti K."/>
            <person name="Morin E."/>
            <person name="Salamov A."/>
            <person name="Lipzen A."/>
            <person name="Mereny Z."/>
            <person name="Hegedus B."/>
            <person name="Baldrian P."/>
            <person name="Stursova M."/>
            <person name="Weitz H."/>
            <person name="Taylor A."/>
            <person name="Grigoriev I.V."/>
            <person name="Nagy L.G."/>
            <person name="Martin F."/>
            <person name="Kauserud H."/>
        </authorList>
    </citation>
    <scope>NUCLEOTIDE SEQUENCE</scope>
    <source>
        <strain evidence="2">CBHHK182m</strain>
    </source>
</reference>
<comment type="caution">
    <text evidence="2">The sequence shown here is derived from an EMBL/GenBank/DDBJ whole genome shotgun (WGS) entry which is preliminary data.</text>
</comment>